<dbReference type="InterPro" id="IPR013196">
    <property type="entry name" value="HTH_11"/>
</dbReference>
<dbReference type="Pfam" id="PF02829">
    <property type="entry name" value="3H"/>
    <property type="match status" value="1"/>
</dbReference>
<dbReference type="Gene3D" id="1.10.10.10">
    <property type="entry name" value="Winged helix-like DNA-binding domain superfamily/Winged helix DNA-binding domain"/>
    <property type="match status" value="1"/>
</dbReference>
<accession>A0ABT9LY34</accession>
<evidence type="ECO:0000259" key="1">
    <source>
        <dbReference type="Pfam" id="PF02829"/>
    </source>
</evidence>
<dbReference type="Gene3D" id="3.30.1340.20">
    <property type="entry name" value="3H domain"/>
    <property type="match status" value="1"/>
</dbReference>
<gene>
    <name evidence="3" type="ORF">J2S04_002029</name>
</gene>
<dbReference type="SUPFAM" id="SSF75500">
    <property type="entry name" value="Putative transcriptional regulator TM1602, C-terminal domain"/>
    <property type="match status" value="1"/>
</dbReference>
<reference evidence="3 4" key="1">
    <citation type="submission" date="2023-07" db="EMBL/GenBank/DDBJ databases">
        <title>Genomic Encyclopedia of Type Strains, Phase IV (KMG-IV): sequencing the most valuable type-strain genomes for metagenomic binning, comparative biology and taxonomic classification.</title>
        <authorList>
            <person name="Goeker M."/>
        </authorList>
    </citation>
    <scope>NUCLEOTIDE SEQUENCE [LARGE SCALE GENOMIC DNA]</scope>
    <source>
        <strain evidence="3 4">DSM 25924</strain>
    </source>
</reference>
<sequence>MKKEKKNYHTAAREARQEQILDWLSQLEKPLSGQELANRLDVTRQVIVHDIALLKSSGYPILSTARGYMLMKEELSSKHVLLLEVFHRPDQTASELYILVDHGVAVLDVQVAHPLYGTLSGTLDLQSRKDVEHFLQQAKNTQAVFLSSLTDGWHFHTVHVPSKKRLQEAISALADQGIEAHLANGLNKRSPLMRS</sequence>
<evidence type="ECO:0000259" key="2">
    <source>
        <dbReference type="Pfam" id="PF08279"/>
    </source>
</evidence>
<feature type="domain" description="Helix-turn-helix type 11" evidence="2">
    <location>
        <begin position="16"/>
        <end position="68"/>
    </location>
</feature>
<dbReference type="PANTHER" id="PTHR40068">
    <property type="entry name" value="TRANSCRIPTION REPRESSOR NIAR-RELATED"/>
    <property type="match status" value="1"/>
</dbReference>
<dbReference type="InterPro" id="IPR004173">
    <property type="entry name" value="3H_domain"/>
</dbReference>
<comment type="caution">
    <text evidence="3">The sequence shown here is derived from an EMBL/GenBank/DDBJ whole genome shotgun (WGS) entry which is preliminary data.</text>
</comment>
<evidence type="ECO:0000313" key="3">
    <source>
        <dbReference type="EMBL" id="MDP9729066.1"/>
    </source>
</evidence>
<dbReference type="InterPro" id="IPR035922">
    <property type="entry name" value="3H_dom_sf"/>
</dbReference>
<dbReference type="InterPro" id="IPR036388">
    <property type="entry name" value="WH-like_DNA-bd_sf"/>
</dbReference>
<dbReference type="InterPro" id="IPR026043">
    <property type="entry name" value="NadR"/>
</dbReference>
<evidence type="ECO:0000313" key="4">
    <source>
        <dbReference type="Proteomes" id="UP001229209"/>
    </source>
</evidence>
<dbReference type="InterPro" id="IPR036390">
    <property type="entry name" value="WH_DNA-bd_sf"/>
</dbReference>
<dbReference type="Pfam" id="PF08279">
    <property type="entry name" value="HTH_11"/>
    <property type="match status" value="1"/>
</dbReference>
<dbReference type="Proteomes" id="UP001229209">
    <property type="component" value="Unassembled WGS sequence"/>
</dbReference>
<keyword evidence="4" id="KW-1185">Reference proteome</keyword>
<protein>
    <submittedName>
        <fullName evidence="3">Transcriptional regulator of NAD metabolism</fullName>
    </submittedName>
</protein>
<organism evidence="3 4">
    <name type="scientific">Alicyclobacillus tolerans</name>
    <dbReference type="NCBI Taxonomy" id="90970"/>
    <lineage>
        <taxon>Bacteria</taxon>
        <taxon>Bacillati</taxon>
        <taxon>Bacillota</taxon>
        <taxon>Bacilli</taxon>
        <taxon>Bacillales</taxon>
        <taxon>Alicyclobacillaceae</taxon>
        <taxon>Alicyclobacillus</taxon>
    </lineage>
</organism>
<proteinExistence type="predicted"/>
<name>A0ABT9LY34_9BACL</name>
<dbReference type="RefSeq" id="WP_203114623.1">
    <property type="nucleotide sequence ID" value="NZ_JAURUO010000010.1"/>
</dbReference>
<feature type="domain" description="3H" evidence="1">
    <location>
        <begin position="85"/>
        <end position="178"/>
    </location>
</feature>
<dbReference type="EMBL" id="JAURUO010000010">
    <property type="protein sequence ID" value="MDP9729066.1"/>
    <property type="molecule type" value="Genomic_DNA"/>
</dbReference>
<dbReference type="PANTHER" id="PTHR40068:SF1">
    <property type="entry name" value="TRANSCRIPTION REPRESSOR NIAR-RELATED"/>
    <property type="match status" value="1"/>
</dbReference>
<dbReference type="SUPFAM" id="SSF46785">
    <property type="entry name" value="Winged helix' DNA-binding domain"/>
    <property type="match status" value="1"/>
</dbReference>
<dbReference type="PIRSF" id="PIRSF037847">
    <property type="entry name" value="NiaR"/>
    <property type="match status" value="1"/>
</dbReference>